<dbReference type="Proteomes" id="UP000829685">
    <property type="component" value="Unassembled WGS sequence"/>
</dbReference>
<dbReference type="PANTHER" id="PTHR36819">
    <property type="entry name" value="REGULATOR OF PHOSPHOLIPASE D SRF1"/>
    <property type="match status" value="1"/>
</dbReference>
<organism evidence="3 4">
    <name type="scientific">Neoarthrinium moseri</name>
    <dbReference type="NCBI Taxonomy" id="1658444"/>
    <lineage>
        <taxon>Eukaryota</taxon>
        <taxon>Fungi</taxon>
        <taxon>Dikarya</taxon>
        <taxon>Ascomycota</taxon>
        <taxon>Pezizomycotina</taxon>
        <taxon>Sordariomycetes</taxon>
        <taxon>Xylariomycetidae</taxon>
        <taxon>Amphisphaeriales</taxon>
        <taxon>Apiosporaceae</taxon>
        <taxon>Neoarthrinium</taxon>
    </lineage>
</organism>
<reference evidence="3" key="1">
    <citation type="submission" date="2021-03" db="EMBL/GenBank/DDBJ databases">
        <title>Revisited historic fungal species revealed as producer of novel bioactive compounds through whole genome sequencing and comparative genomics.</title>
        <authorList>
            <person name="Vignolle G.A."/>
            <person name="Hochenegger N."/>
            <person name="Mach R.L."/>
            <person name="Mach-Aigner A.R."/>
            <person name="Javad Rahimi M."/>
            <person name="Salim K.A."/>
            <person name="Chan C.M."/>
            <person name="Lim L.B.L."/>
            <person name="Cai F."/>
            <person name="Druzhinina I.S."/>
            <person name="U'Ren J.M."/>
            <person name="Derntl C."/>
        </authorList>
    </citation>
    <scope>NUCLEOTIDE SEQUENCE</scope>
    <source>
        <strain evidence="3">TUCIM 5799</strain>
    </source>
</reference>
<dbReference type="InterPro" id="IPR037737">
    <property type="entry name" value="Srf1"/>
</dbReference>
<dbReference type="AlphaFoldDB" id="A0A9Q0AKF3"/>
<feature type="transmembrane region" description="Helical" evidence="2">
    <location>
        <begin position="291"/>
        <end position="311"/>
    </location>
</feature>
<evidence type="ECO:0008006" key="5">
    <source>
        <dbReference type="Google" id="ProtNLM"/>
    </source>
</evidence>
<evidence type="ECO:0000313" key="3">
    <source>
        <dbReference type="EMBL" id="KAI1856235.1"/>
    </source>
</evidence>
<evidence type="ECO:0000256" key="1">
    <source>
        <dbReference type="SAM" id="MobiDB-lite"/>
    </source>
</evidence>
<protein>
    <recommendedName>
        <fullName evidence="5">Regulator of phospholipase D SRF1</fullName>
    </recommendedName>
</protein>
<feature type="transmembrane region" description="Helical" evidence="2">
    <location>
        <begin position="219"/>
        <end position="238"/>
    </location>
</feature>
<feature type="region of interest" description="Disordered" evidence="1">
    <location>
        <begin position="1"/>
        <end position="56"/>
    </location>
</feature>
<keyword evidence="2" id="KW-1133">Transmembrane helix</keyword>
<comment type="caution">
    <text evidence="3">The sequence shown here is derived from an EMBL/GenBank/DDBJ whole genome shotgun (WGS) entry which is preliminary data.</text>
</comment>
<keyword evidence="2" id="KW-0472">Membrane</keyword>
<dbReference type="EMBL" id="JAFIMR010000045">
    <property type="protein sequence ID" value="KAI1856235.1"/>
    <property type="molecule type" value="Genomic_DNA"/>
</dbReference>
<gene>
    <name evidence="3" type="ORF">JX265_011747</name>
</gene>
<evidence type="ECO:0000256" key="2">
    <source>
        <dbReference type="SAM" id="Phobius"/>
    </source>
</evidence>
<accession>A0A9Q0AKF3</accession>
<feature type="transmembrane region" description="Helical" evidence="2">
    <location>
        <begin position="259"/>
        <end position="279"/>
    </location>
</feature>
<evidence type="ECO:0000313" key="4">
    <source>
        <dbReference type="Proteomes" id="UP000829685"/>
    </source>
</evidence>
<feature type="compositionally biased region" description="Polar residues" evidence="1">
    <location>
        <begin position="22"/>
        <end position="38"/>
    </location>
</feature>
<keyword evidence="4" id="KW-1185">Reference proteome</keyword>
<proteinExistence type="predicted"/>
<name>A0A9Q0AKF3_9PEZI</name>
<dbReference type="GO" id="GO:0071944">
    <property type="term" value="C:cell periphery"/>
    <property type="evidence" value="ECO:0007669"/>
    <property type="project" value="TreeGrafter"/>
</dbReference>
<sequence length="332" mass="37685">MARPRVRTVPPWVTLDDDDFDNLSTSEARLNSPVSSPLNAPEPTAQPRPGLTKRVSRDGYEEWVDERLLKTSKLPPWMRKRSDRPGRRWDHLRTNEPVIMGTGYRPPGVDPYAKWRDFMRDNPYPPVRGDYEIVPYDFLAEMPQGRDTIHDIQIPSNKPSKKQRFLGRLWSWALRHPLAQLIFRLLVLGATISSLAVSTSLYQRSPWRTSPNEAEKNQIIMAIIVDCIAIPYILYMTWDDFAGKPLGLRPPIQKITLTLLDLFFIILKSASTALAFQTLEIRTDAATQGLATTLASMLAVGLVSWVANFTISVLRIVERLGGVEEGPAKQRQ</sequence>
<feature type="transmembrane region" description="Helical" evidence="2">
    <location>
        <begin position="181"/>
        <end position="199"/>
    </location>
</feature>
<dbReference type="PANTHER" id="PTHR36819:SF1">
    <property type="entry name" value="REGULATOR OF PHOSPHOLIPASE D SRF1"/>
    <property type="match status" value="1"/>
</dbReference>
<dbReference type="GO" id="GO:0000324">
    <property type="term" value="C:fungal-type vacuole"/>
    <property type="evidence" value="ECO:0007669"/>
    <property type="project" value="TreeGrafter"/>
</dbReference>
<keyword evidence="2" id="KW-0812">Transmembrane</keyword>